<dbReference type="KEGG" id="clt:CM240_0719"/>
<dbReference type="EMBL" id="HG917868">
    <property type="protein sequence ID" value="CDM67884.1"/>
    <property type="molecule type" value="Genomic_DNA"/>
</dbReference>
<dbReference type="PATRIC" id="fig|1216932.3.peg.705"/>
<accession>W6RW89</accession>
<dbReference type="RefSeq" id="WP_044036522.1">
    <property type="nucleotide sequence ID" value="NZ_HG917868.1"/>
</dbReference>
<keyword evidence="3" id="KW-1185">Reference proteome</keyword>
<sequence length="187" mass="19881">MEHINSGSIITYSAIQGAIVGGSIEGIEEVIKNELMNKGEILKKSIFTAIDFTIKSVSAIVIKSATDKRILVFIPKSTSFTKLSNIISVQVDNIKVLIRISTGELTIKNGIIKMIEATISTFTAVIASNNGTIIGMNIGMLLGNVGAVVCSFVGGTLAYIIGDRGGYIISKCSEKMIATISEHILDI</sequence>
<keyword evidence="1" id="KW-1133">Transmembrane helix</keyword>
<evidence type="ECO:0000313" key="2">
    <source>
        <dbReference type="EMBL" id="CDM67884.1"/>
    </source>
</evidence>
<dbReference type="STRING" id="1216932.CM240_0719"/>
<feature type="transmembrane region" description="Helical" evidence="1">
    <location>
        <begin position="138"/>
        <end position="161"/>
    </location>
</feature>
<keyword evidence="1" id="KW-0812">Transmembrane</keyword>
<dbReference type="HOGENOM" id="CLU_1445304_0_0_9"/>
<name>W6RW89_9CLOT</name>
<protein>
    <submittedName>
        <fullName evidence="2">Uncharacterized protein</fullName>
    </submittedName>
</protein>
<keyword evidence="1" id="KW-0472">Membrane</keyword>
<dbReference type="Proteomes" id="UP000019426">
    <property type="component" value="Chromosome M2/40_rep1"/>
</dbReference>
<reference evidence="2 3" key="1">
    <citation type="submission" date="2013-11" db="EMBL/GenBank/DDBJ databases">
        <title>Complete genome sequence of Clostridum sp. M2/40.</title>
        <authorList>
            <person name="Wibberg D."/>
            <person name="Puehler A."/>
            <person name="Schlueter A."/>
        </authorList>
    </citation>
    <scope>NUCLEOTIDE SEQUENCE [LARGE SCALE GENOMIC DNA]</scope>
    <source>
        <strain evidence="3">M2/40</strain>
    </source>
</reference>
<proteinExistence type="predicted"/>
<dbReference type="eggNOG" id="ENOG5030GSG">
    <property type="taxonomic scope" value="Bacteria"/>
</dbReference>
<evidence type="ECO:0000256" key="1">
    <source>
        <dbReference type="SAM" id="Phobius"/>
    </source>
</evidence>
<organism evidence="2 3">
    <name type="scientific">Clostridium bornimense</name>
    <dbReference type="NCBI Taxonomy" id="1216932"/>
    <lineage>
        <taxon>Bacteria</taxon>
        <taxon>Bacillati</taxon>
        <taxon>Bacillota</taxon>
        <taxon>Clostridia</taxon>
        <taxon>Eubacteriales</taxon>
        <taxon>Clostridiaceae</taxon>
        <taxon>Clostridium</taxon>
    </lineage>
</organism>
<gene>
    <name evidence="2" type="ORF">CM240_0719</name>
</gene>
<evidence type="ECO:0000313" key="3">
    <source>
        <dbReference type="Proteomes" id="UP000019426"/>
    </source>
</evidence>
<dbReference type="AlphaFoldDB" id="W6RW89"/>